<evidence type="ECO:0000313" key="7">
    <source>
        <dbReference type="EMBL" id="KJH43302.1"/>
    </source>
</evidence>
<organism evidence="7 8">
    <name type="scientific">Dictyocaulus viviparus</name>
    <name type="common">Bovine lungworm</name>
    <dbReference type="NCBI Taxonomy" id="29172"/>
    <lineage>
        <taxon>Eukaryota</taxon>
        <taxon>Metazoa</taxon>
        <taxon>Ecdysozoa</taxon>
        <taxon>Nematoda</taxon>
        <taxon>Chromadorea</taxon>
        <taxon>Rhabditida</taxon>
        <taxon>Rhabditina</taxon>
        <taxon>Rhabditomorpha</taxon>
        <taxon>Strongyloidea</taxon>
        <taxon>Metastrongylidae</taxon>
        <taxon>Dictyocaulus</taxon>
    </lineage>
</organism>
<evidence type="ECO:0000256" key="3">
    <source>
        <dbReference type="ARBA" id="ARBA00022679"/>
    </source>
</evidence>
<evidence type="ECO:0000256" key="4">
    <source>
        <dbReference type="ARBA" id="ARBA00023136"/>
    </source>
</evidence>
<name>A0A0D8XHU6_DICVI</name>
<protein>
    <submittedName>
        <fullName evidence="7">Core-2/I-Branching enzyme</fullName>
    </submittedName>
</protein>
<keyword evidence="6" id="KW-0812">Transmembrane</keyword>
<keyword evidence="2" id="KW-0328">Glycosyltransferase</keyword>
<dbReference type="OrthoDB" id="2019572at2759"/>
<dbReference type="GO" id="GO:0016757">
    <property type="term" value="F:glycosyltransferase activity"/>
    <property type="evidence" value="ECO:0007669"/>
    <property type="project" value="UniProtKB-KW"/>
</dbReference>
<evidence type="ECO:0000313" key="8">
    <source>
        <dbReference type="Proteomes" id="UP000053766"/>
    </source>
</evidence>
<dbReference type="Pfam" id="PF02485">
    <property type="entry name" value="Branch"/>
    <property type="match status" value="1"/>
</dbReference>
<evidence type="ECO:0000256" key="5">
    <source>
        <dbReference type="ARBA" id="ARBA00023180"/>
    </source>
</evidence>
<dbReference type="InterPro" id="IPR003406">
    <property type="entry name" value="Glyco_trans_14"/>
</dbReference>
<evidence type="ECO:0000256" key="2">
    <source>
        <dbReference type="ARBA" id="ARBA00022676"/>
    </source>
</evidence>
<evidence type="ECO:0000256" key="6">
    <source>
        <dbReference type="SAM" id="Phobius"/>
    </source>
</evidence>
<keyword evidence="6" id="KW-1133">Transmembrane helix</keyword>
<dbReference type="Proteomes" id="UP000053766">
    <property type="component" value="Unassembled WGS sequence"/>
</dbReference>
<dbReference type="STRING" id="29172.A0A0D8XHU6"/>
<dbReference type="GO" id="GO:0016020">
    <property type="term" value="C:membrane"/>
    <property type="evidence" value="ECO:0007669"/>
    <property type="project" value="UniProtKB-SubCell"/>
</dbReference>
<reference evidence="7 8" key="1">
    <citation type="submission" date="2013-11" db="EMBL/GenBank/DDBJ databases">
        <title>Draft genome of the bovine lungworm Dictyocaulus viviparus.</title>
        <authorList>
            <person name="Mitreva M."/>
        </authorList>
    </citation>
    <scope>NUCLEOTIDE SEQUENCE [LARGE SCALE GENOMIC DNA]</scope>
    <source>
        <strain evidence="7 8">HannoverDv2000</strain>
    </source>
</reference>
<keyword evidence="4 6" id="KW-0472">Membrane</keyword>
<dbReference type="AlphaFoldDB" id="A0A0D8XHU6"/>
<keyword evidence="8" id="KW-1185">Reference proteome</keyword>
<gene>
    <name evidence="7" type="ORF">DICVIV_10687</name>
</gene>
<feature type="transmembrane region" description="Helical" evidence="6">
    <location>
        <begin position="20"/>
        <end position="38"/>
    </location>
</feature>
<accession>A0A0D8XHU6</accession>
<sequence>MLISSLRPIRILITHSTKSCILILLLTITVFLLVIDYLEELYINKHTDRTSTELVELDSTASTDVKLLKESSSPSTLERTASGKAVTQLASLESIYNIWRARRRNETSHVDCGRVLNEDKDYVKLIVGKRPKLIPQVLDMNCSTIRGRLNPINLLKPLAFGVAHVRIVYESYQFVEDELISSYHPQNFFCYSVDKKSPAKFFNDINNLAECLPNVLISKQRFDITHGGKFMNHAFYSCLKSLISHSGWEYAILLQVNLSRVKM</sequence>
<dbReference type="EMBL" id="KN716573">
    <property type="protein sequence ID" value="KJH43302.1"/>
    <property type="molecule type" value="Genomic_DNA"/>
</dbReference>
<keyword evidence="5" id="KW-0325">Glycoprotein</keyword>
<evidence type="ECO:0000256" key="1">
    <source>
        <dbReference type="ARBA" id="ARBA00004606"/>
    </source>
</evidence>
<keyword evidence="3" id="KW-0808">Transferase</keyword>
<proteinExistence type="predicted"/>
<comment type="subcellular location">
    <subcellularLocation>
        <location evidence="1">Membrane</location>
        <topology evidence="1">Single-pass type II membrane protein</topology>
    </subcellularLocation>
</comment>
<dbReference type="PANTHER" id="PTHR46671">
    <property type="entry name" value="PROTEIN CBG11221"/>
    <property type="match status" value="1"/>
</dbReference>
<dbReference type="PANTHER" id="PTHR46671:SF7">
    <property type="entry name" value="CORE-2_I-BRANCHING ENZYME"/>
    <property type="match status" value="1"/>
</dbReference>
<reference evidence="8" key="2">
    <citation type="journal article" date="2016" name="Sci. Rep.">
        <title>Dictyocaulus viviparus genome, variome and transcriptome elucidate lungworm biology and support future intervention.</title>
        <authorList>
            <person name="McNulty S.N."/>
            <person name="Strube C."/>
            <person name="Rosa B.A."/>
            <person name="Martin J.C."/>
            <person name="Tyagi R."/>
            <person name="Choi Y.J."/>
            <person name="Wang Q."/>
            <person name="Hallsworth Pepin K."/>
            <person name="Zhang X."/>
            <person name="Ozersky P."/>
            <person name="Wilson R.K."/>
            <person name="Sternberg P.W."/>
            <person name="Gasser R.B."/>
            <person name="Mitreva M."/>
        </authorList>
    </citation>
    <scope>NUCLEOTIDE SEQUENCE [LARGE SCALE GENOMIC DNA]</scope>
    <source>
        <strain evidence="8">HannoverDv2000</strain>
    </source>
</reference>